<dbReference type="Proteomes" id="UP001153678">
    <property type="component" value="Unassembled WGS sequence"/>
</dbReference>
<sequence length="303" mass="34657">MNSLEQFFHILYHYDLAKEEHRRQGRTSPIESPILTMSFDFPDVDPPIVNAPLFVEVKVLVLHLRTQLSAMIRSCRLPKHVEYSEAGLTANTESNDDMKTNETHSIPFEMVSTQTPPIRLYHNPKHVEYSEAGSTTKTESNDDIETNESNSIPFEMVSTQTPPIRLYHHPKHVEYSEAGLTTNIESNDDMETNESNSIPFEMVSTQTPPIRSCHHPKHLEYSKAGLTTNTFVKITRNLANIVGIDRGLMVCRGCMRQIHHDPEYTSHRDYIAPKKAKKEHVLNNLKIEMVGFNQSETKETSEL</sequence>
<comment type="caution">
    <text evidence="1">The sequence shown here is derived from an EMBL/GenBank/DDBJ whole genome shotgun (WGS) entry which is preliminary data.</text>
</comment>
<protein>
    <submittedName>
        <fullName evidence="1">13247_t:CDS:1</fullName>
    </submittedName>
</protein>
<dbReference type="EMBL" id="CAMKVN010000561">
    <property type="protein sequence ID" value="CAI2169218.1"/>
    <property type="molecule type" value="Genomic_DNA"/>
</dbReference>
<dbReference type="OrthoDB" id="2346882at2759"/>
<keyword evidence="2" id="KW-1185">Reference proteome</keyword>
<reference evidence="1" key="1">
    <citation type="submission" date="2022-08" db="EMBL/GenBank/DDBJ databases">
        <authorList>
            <person name="Kallberg Y."/>
            <person name="Tangrot J."/>
            <person name="Rosling A."/>
        </authorList>
    </citation>
    <scope>NUCLEOTIDE SEQUENCE</scope>
    <source>
        <strain evidence="1">Wild A</strain>
    </source>
</reference>
<dbReference type="AlphaFoldDB" id="A0A9W4SGW0"/>
<organism evidence="1 2">
    <name type="scientific">Funneliformis geosporum</name>
    <dbReference type="NCBI Taxonomy" id="1117311"/>
    <lineage>
        <taxon>Eukaryota</taxon>
        <taxon>Fungi</taxon>
        <taxon>Fungi incertae sedis</taxon>
        <taxon>Mucoromycota</taxon>
        <taxon>Glomeromycotina</taxon>
        <taxon>Glomeromycetes</taxon>
        <taxon>Glomerales</taxon>
        <taxon>Glomeraceae</taxon>
        <taxon>Funneliformis</taxon>
    </lineage>
</organism>
<evidence type="ECO:0000313" key="2">
    <source>
        <dbReference type="Proteomes" id="UP001153678"/>
    </source>
</evidence>
<name>A0A9W4SGW0_9GLOM</name>
<accession>A0A9W4SGW0</accession>
<gene>
    <name evidence="1" type="ORF">FWILDA_LOCUS3970</name>
</gene>
<proteinExistence type="predicted"/>
<evidence type="ECO:0000313" key="1">
    <source>
        <dbReference type="EMBL" id="CAI2169218.1"/>
    </source>
</evidence>